<dbReference type="Proteomes" id="UP000693942">
    <property type="component" value="Unassembled WGS sequence"/>
</dbReference>
<reference evidence="1" key="1">
    <citation type="submission" date="2021-04" db="EMBL/GenBank/DDBJ databases">
        <title>First draft genome resource for Brassicaceae pathogens Fusarium oxysporum f. sp. raphani and Fusarium oxysporum f. sp. rapae.</title>
        <authorList>
            <person name="Asai S."/>
        </authorList>
    </citation>
    <scope>NUCLEOTIDE SEQUENCE</scope>
    <source>
        <strain evidence="1">Tf1262</strain>
    </source>
</reference>
<evidence type="ECO:0000313" key="2">
    <source>
        <dbReference type="Proteomes" id="UP000693942"/>
    </source>
</evidence>
<sequence length="230" mass="25521">MDTLSLYITFSEILLKADRKTGASNSQVQSGVNPKYEAKRRQRLSHVVLATHIKAAPNSTSFLFVARPWRVDRQFACAALSMEANQKYALHVKSDAENLLIQTPSAPSTKKRIQVQQGTNPSTIVVHDSQKDFLILAGPSGKGEHQLRATSDVVPFGDGLTIYHTSWLGVKNEGGEEMVLRYQDEDIDGARWVAVPEDDGSWSVWWYEPNPANYDDLPGAVDIEIELAPV</sequence>
<gene>
    <name evidence="1" type="ORF">Forpi1262_v007111</name>
</gene>
<dbReference type="EMBL" id="JAELUR010000004">
    <property type="protein sequence ID" value="KAG7433194.1"/>
    <property type="molecule type" value="Genomic_DNA"/>
</dbReference>
<dbReference type="AlphaFoldDB" id="A0A8J5Q5S6"/>
<proteinExistence type="predicted"/>
<comment type="caution">
    <text evidence="1">The sequence shown here is derived from an EMBL/GenBank/DDBJ whole genome shotgun (WGS) entry which is preliminary data.</text>
</comment>
<protein>
    <submittedName>
        <fullName evidence="1">Uncharacterized protein</fullName>
    </submittedName>
</protein>
<name>A0A8J5Q5S6_FUSOX</name>
<accession>A0A8J5Q5S6</accession>
<organism evidence="1 2">
    <name type="scientific">Fusarium oxysporum f. sp. raphani</name>
    <dbReference type="NCBI Taxonomy" id="96318"/>
    <lineage>
        <taxon>Eukaryota</taxon>
        <taxon>Fungi</taxon>
        <taxon>Dikarya</taxon>
        <taxon>Ascomycota</taxon>
        <taxon>Pezizomycotina</taxon>
        <taxon>Sordariomycetes</taxon>
        <taxon>Hypocreomycetidae</taxon>
        <taxon>Hypocreales</taxon>
        <taxon>Nectriaceae</taxon>
        <taxon>Fusarium</taxon>
        <taxon>Fusarium oxysporum species complex</taxon>
    </lineage>
</organism>
<evidence type="ECO:0000313" key="1">
    <source>
        <dbReference type="EMBL" id="KAG7433194.1"/>
    </source>
</evidence>